<dbReference type="EMBL" id="ASPP01021830">
    <property type="protein sequence ID" value="ETO12003.1"/>
    <property type="molecule type" value="Genomic_DNA"/>
</dbReference>
<protein>
    <submittedName>
        <fullName evidence="4">Uncharacterized protein</fullName>
    </submittedName>
</protein>
<dbReference type="SUPFAM" id="SSF103243">
    <property type="entry name" value="KA1-like"/>
    <property type="match status" value="1"/>
</dbReference>
<name>X6MDA6_RETFI</name>
<feature type="region of interest" description="Disordered" evidence="3">
    <location>
        <begin position="96"/>
        <end position="115"/>
    </location>
</feature>
<evidence type="ECO:0000256" key="2">
    <source>
        <dbReference type="ARBA" id="ARBA00022840"/>
    </source>
</evidence>
<dbReference type="AlphaFoldDB" id="X6MDA6"/>
<proteinExistence type="predicted"/>
<evidence type="ECO:0000313" key="5">
    <source>
        <dbReference type="Proteomes" id="UP000023152"/>
    </source>
</evidence>
<dbReference type="Proteomes" id="UP000023152">
    <property type="component" value="Unassembled WGS sequence"/>
</dbReference>
<feature type="region of interest" description="Disordered" evidence="3">
    <location>
        <begin position="206"/>
        <end position="253"/>
    </location>
</feature>
<dbReference type="InterPro" id="IPR028375">
    <property type="entry name" value="KA1/Ssp2_C"/>
</dbReference>
<feature type="compositionally biased region" description="Polar residues" evidence="3">
    <location>
        <begin position="239"/>
        <end position="253"/>
    </location>
</feature>
<dbReference type="OrthoDB" id="193931at2759"/>
<dbReference type="GO" id="GO:0005524">
    <property type="term" value="F:ATP binding"/>
    <property type="evidence" value="ECO:0007669"/>
    <property type="project" value="UniProtKB-KW"/>
</dbReference>
<evidence type="ECO:0000256" key="3">
    <source>
        <dbReference type="SAM" id="MobiDB-lite"/>
    </source>
</evidence>
<evidence type="ECO:0000313" key="4">
    <source>
        <dbReference type="EMBL" id="ETO12003.1"/>
    </source>
</evidence>
<evidence type="ECO:0000256" key="1">
    <source>
        <dbReference type="ARBA" id="ARBA00022741"/>
    </source>
</evidence>
<accession>X6MDA6</accession>
<organism evidence="4 5">
    <name type="scientific">Reticulomyxa filosa</name>
    <dbReference type="NCBI Taxonomy" id="46433"/>
    <lineage>
        <taxon>Eukaryota</taxon>
        <taxon>Sar</taxon>
        <taxon>Rhizaria</taxon>
        <taxon>Retaria</taxon>
        <taxon>Foraminifera</taxon>
        <taxon>Monothalamids</taxon>
        <taxon>Reticulomyxidae</taxon>
        <taxon>Reticulomyxa</taxon>
    </lineage>
</organism>
<gene>
    <name evidence="4" type="ORF">RFI_25373</name>
</gene>
<reference evidence="4 5" key="1">
    <citation type="journal article" date="2013" name="Curr. Biol.">
        <title>The Genome of the Foraminiferan Reticulomyxa filosa.</title>
        <authorList>
            <person name="Glockner G."/>
            <person name="Hulsmann N."/>
            <person name="Schleicher M."/>
            <person name="Noegel A.A."/>
            <person name="Eichinger L."/>
            <person name="Gallinger C."/>
            <person name="Pawlowski J."/>
            <person name="Sierra R."/>
            <person name="Euteneuer U."/>
            <person name="Pillet L."/>
            <person name="Moustafa A."/>
            <person name="Platzer M."/>
            <person name="Groth M."/>
            <person name="Szafranski K."/>
            <person name="Schliwa M."/>
        </authorList>
    </citation>
    <scope>NUCLEOTIDE SEQUENCE [LARGE SCALE GENOMIC DNA]</scope>
</reference>
<sequence length="295" mass="34390">MCQRLGYTRGDVEAAVQKGHKLLTNGKYRAMEKWAQLRDAAICYHLHFDKKYYLMKLSKLKDSQYQRPVDHDFVRWYTHTQTQNQLLYHRGQVHSSGHYNAKSDHSPKTRSGPMDNFVQSFNANVNANTIATRPSMMMMTTTTTTTTTTTYHSDYKLKWRMGLWTSERPFLFMRHLLESLKLIDMEWYHESLYCVYARTKIPPNNCSPRKQTTKRKTKLIDNSPIETNDELASPRLSETRSSSGASQTLVATKQPQSPLSFDLIQLKLQLYSPRLPLPSQILSEHTKGFFFFLFV</sequence>
<keyword evidence="1" id="KW-0547">Nucleotide-binding</keyword>
<comment type="caution">
    <text evidence="4">The sequence shown here is derived from an EMBL/GenBank/DDBJ whole genome shotgun (WGS) entry which is preliminary data.</text>
</comment>
<keyword evidence="5" id="KW-1185">Reference proteome</keyword>
<keyword evidence="2" id="KW-0067">ATP-binding</keyword>